<accession>A0A1B1M6Z0</accession>
<feature type="region of interest" description="Disordered" evidence="1">
    <location>
        <begin position="266"/>
        <end position="327"/>
    </location>
</feature>
<name>A0A1B1M6Z0_STRLN</name>
<dbReference type="RefSeq" id="WP_067430395.1">
    <property type="nucleotide sequence ID" value="NZ_CP016438.1"/>
</dbReference>
<feature type="compositionally biased region" description="Low complexity" evidence="1">
    <location>
        <begin position="304"/>
        <end position="327"/>
    </location>
</feature>
<reference evidence="2 3" key="1">
    <citation type="submission" date="2016-07" db="EMBL/GenBank/DDBJ databases">
        <title>Enhancement of antibiotic productionsby engineered nitrateutilization in actinobacteria.</title>
        <authorList>
            <person name="Meng S.C."/>
        </authorList>
    </citation>
    <scope>NUCLEOTIDE SEQUENCE [LARGE SCALE GENOMIC DNA]</scope>
    <source>
        <strain evidence="2 3">NRRL 2936</strain>
    </source>
</reference>
<gene>
    <name evidence="2" type="ORF">SLINC_2195</name>
</gene>
<dbReference type="Proteomes" id="UP000092598">
    <property type="component" value="Chromosome"/>
</dbReference>
<keyword evidence="3" id="KW-1185">Reference proteome</keyword>
<sequence length="401" mass="42158">MTDNLSDSAAGAGSGQPSDRVLLGVDLCEYSTMNVRQMNAAQEALSRAHETAVAVSADTLGVQELGDGFLAQWISHRVNDVLAKYVPAFCDSLAEESLKRGFDRPLRVRLAVVTGLVADSAMGIAGRAAVEAQRLVNCAQAKRVQQVLTEQPVVLIISRHVFEQTIQQRWTDIEPGDFTPVDVRAKHEQTYKAWIGMPGHSADEVARAMRPEGLLARFGRFLGRTLTSRAGRAAQAVRKTPKMLVATLVPAVAVAAAAVLLSSLTSWSSGPGASREASAWATATVAPDPDRPEPSTSRSDDRPGLTPSPTTGPAATPAPDTGARDTAGVGVRQRAAQVPGVIHAAPLTARVACGGFLVQRRGTVVHGYGTAVFVLGETLVRCPLPAGALSYASAPRSHPVT</sequence>
<dbReference type="AlphaFoldDB" id="A0A1B1M6Z0"/>
<protein>
    <submittedName>
        <fullName evidence="2">Uncharacterized protein</fullName>
    </submittedName>
</protein>
<feature type="compositionally biased region" description="Basic and acidic residues" evidence="1">
    <location>
        <begin position="288"/>
        <end position="303"/>
    </location>
</feature>
<evidence type="ECO:0000313" key="2">
    <source>
        <dbReference type="EMBL" id="ANS64419.1"/>
    </source>
</evidence>
<evidence type="ECO:0000313" key="3">
    <source>
        <dbReference type="Proteomes" id="UP000092598"/>
    </source>
</evidence>
<organism evidence="2 3">
    <name type="scientific">Streptomyces lincolnensis</name>
    <dbReference type="NCBI Taxonomy" id="1915"/>
    <lineage>
        <taxon>Bacteria</taxon>
        <taxon>Bacillati</taxon>
        <taxon>Actinomycetota</taxon>
        <taxon>Actinomycetes</taxon>
        <taxon>Kitasatosporales</taxon>
        <taxon>Streptomycetaceae</taxon>
        <taxon>Streptomyces</taxon>
    </lineage>
</organism>
<dbReference type="EMBL" id="CP016438">
    <property type="protein sequence ID" value="ANS64419.1"/>
    <property type="molecule type" value="Genomic_DNA"/>
</dbReference>
<dbReference type="KEGG" id="sls:SLINC_2195"/>
<evidence type="ECO:0000256" key="1">
    <source>
        <dbReference type="SAM" id="MobiDB-lite"/>
    </source>
</evidence>
<proteinExistence type="predicted"/>
<dbReference type="OrthoDB" id="4149396at2"/>